<evidence type="ECO:0000256" key="2">
    <source>
        <dbReference type="ARBA" id="ARBA00022771"/>
    </source>
</evidence>
<dbReference type="InterPro" id="IPR018359">
    <property type="entry name" value="Bromodomain_CS"/>
</dbReference>
<feature type="region of interest" description="Disordered" evidence="7">
    <location>
        <begin position="55"/>
        <end position="109"/>
    </location>
</feature>
<keyword evidence="3" id="KW-0862">Zinc</keyword>
<keyword evidence="1" id="KW-0479">Metal-binding</keyword>
<dbReference type="InterPro" id="IPR011011">
    <property type="entry name" value="Znf_FYVE_PHD"/>
</dbReference>
<dbReference type="SUPFAM" id="SSF47370">
    <property type="entry name" value="Bromodomain"/>
    <property type="match status" value="1"/>
</dbReference>
<dbReference type="InterPro" id="IPR001965">
    <property type="entry name" value="Znf_PHD"/>
</dbReference>
<dbReference type="SUPFAM" id="SSF57903">
    <property type="entry name" value="FYVE/PHD zinc finger"/>
    <property type="match status" value="2"/>
</dbReference>
<evidence type="ECO:0000256" key="6">
    <source>
        <dbReference type="PROSITE-ProRule" id="PRU00146"/>
    </source>
</evidence>
<evidence type="ECO:0000256" key="5">
    <source>
        <dbReference type="PROSITE-ProRule" id="PRU00035"/>
    </source>
</evidence>
<dbReference type="GO" id="GO:0008270">
    <property type="term" value="F:zinc ion binding"/>
    <property type="evidence" value="ECO:0007669"/>
    <property type="project" value="UniProtKB-KW"/>
</dbReference>
<evidence type="ECO:0000259" key="8">
    <source>
        <dbReference type="PROSITE" id="PS50014"/>
    </source>
</evidence>
<dbReference type="PROSITE" id="PS00633">
    <property type="entry name" value="BROMODOMAIN_1"/>
    <property type="match status" value="1"/>
</dbReference>
<reference evidence="10" key="1">
    <citation type="submission" date="2018-01" db="EMBL/GenBank/DDBJ databases">
        <title>An insight into the sialome of Amazonian anophelines.</title>
        <authorList>
            <person name="Ribeiro J.M."/>
            <person name="Scarpassa V."/>
            <person name="Calvo E."/>
        </authorList>
    </citation>
    <scope>NUCLEOTIDE SEQUENCE</scope>
    <source>
        <tissue evidence="10">Salivary glands</tissue>
    </source>
</reference>
<dbReference type="InterPro" id="IPR038028">
    <property type="entry name" value="BPTF"/>
</dbReference>
<feature type="compositionally biased region" description="Low complexity" evidence="7">
    <location>
        <begin position="812"/>
        <end position="823"/>
    </location>
</feature>
<feature type="compositionally biased region" description="Polar residues" evidence="7">
    <location>
        <begin position="348"/>
        <end position="368"/>
    </location>
</feature>
<feature type="region of interest" description="Disordered" evidence="7">
    <location>
        <begin position="170"/>
        <end position="278"/>
    </location>
</feature>
<dbReference type="Pfam" id="PF00628">
    <property type="entry name" value="PHD"/>
    <property type="match status" value="2"/>
</dbReference>
<evidence type="ECO:0000256" key="3">
    <source>
        <dbReference type="ARBA" id="ARBA00022833"/>
    </source>
</evidence>
<feature type="region of interest" description="Disordered" evidence="7">
    <location>
        <begin position="804"/>
        <end position="823"/>
    </location>
</feature>
<dbReference type="CDD" id="cd05509">
    <property type="entry name" value="Bromo_gcn5_like"/>
    <property type="match status" value="1"/>
</dbReference>
<feature type="compositionally biased region" description="Polar residues" evidence="7">
    <location>
        <begin position="299"/>
        <end position="311"/>
    </location>
</feature>
<dbReference type="Gene3D" id="1.20.920.10">
    <property type="entry name" value="Bromodomain-like"/>
    <property type="match status" value="1"/>
</dbReference>
<feature type="region of interest" description="Disordered" evidence="7">
    <location>
        <begin position="299"/>
        <end position="371"/>
    </location>
</feature>
<feature type="domain" description="PHD-type" evidence="9">
    <location>
        <begin position="629"/>
        <end position="680"/>
    </location>
</feature>
<proteinExistence type="predicted"/>
<feature type="compositionally biased region" description="Low complexity" evidence="7">
    <location>
        <begin position="58"/>
        <end position="87"/>
    </location>
</feature>
<dbReference type="SMART" id="SM00297">
    <property type="entry name" value="BROMO"/>
    <property type="match status" value="1"/>
</dbReference>
<dbReference type="EMBL" id="GGFM01006879">
    <property type="protein sequence ID" value="MBW27630.1"/>
    <property type="molecule type" value="Transcribed_RNA"/>
</dbReference>
<feature type="compositionally biased region" description="Low complexity" evidence="7">
    <location>
        <begin position="454"/>
        <end position="464"/>
    </location>
</feature>
<feature type="compositionally biased region" description="Low complexity" evidence="7">
    <location>
        <begin position="333"/>
        <end position="347"/>
    </location>
</feature>
<dbReference type="GO" id="GO:0016589">
    <property type="term" value="C:NURF complex"/>
    <property type="evidence" value="ECO:0007669"/>
    <property type="project" value="InterPro"/>
</dbReference>
<keyword evidence="2 6" id="KW-0863">Zinc-finger</keyword>
<dbReference type="PROSITE" id="PS50016">
    <property type="entry name" value="ZF_PHD_2"/>
    <property type="match status" value="2"/>
</dbReference>
<dbReference type="FunFam" id="3.30.40.10:FF:000048">
    <property type="entry name" value="nucleosome-remodeling factor subunit BPTF isoform X1"/>
    <property type="match status" value="1"/>
</dbReference>
<dbReference type="PROSITE" id="PS50014">
    <property type="entry name" value="BROMODOMAIN_2"/>
    <property type="match status" value="1"/>
</dbReference>
<dbReference type="InterPro" id="IPR036427">
    <property type="entry name" value="Bromodomain-like_sf"/>
</dbReference>
<feature type="compositionally biased region" description="Polar residues" evidence="7">
    <location>
        <begin position="260"/>
        <end position="276"/>
    </location>
</feature>
<feature type="region of interest" description="Disordered" evidence="7">
    <location>
        <begin position="421"/>
        <end position="569"/>
    </location>
</feature>
<accession>A0A2M3ZGQ2</accession>
<dbReference type="PANTHER" id="PTHR45975:SF2">
    <property type="entry name" value="NUCLEOSOME-REMODELING FACTOR SUBUNIT BPTF"/>
    <property type="match status" value="1"/>
</dbReference>
<evidence type="ECO:0000256" key="1">
    <source>
        <dbReference type="ARBA" id="ARBA00022723"/>
    </source>
</evidence>
<evidence type="ECO:0000256" key="7">
    <source>
        <dbReference type="SAM" id="MobiDB-lite"/>
    </source>
</evidence>
<dbReference type="CDD" id="cd15560">
    <property type="entry name" value="PHD2_3_BPTF"/>
    <property type="match status" value="2"/>
</dbReference>
<feature type="domain" description="Bromo" evidence="8">
    <location>
        <begin position="707"/>
        <end position="777"/>
    </location>
</feature>
<dbReference type="InterPro" id="IPR001487">
    <property type="entry name" value="Bromodomain"/>
</dbReference>
<protein>
    <submittedName>
        <fullName evidence="10">Putative bromodomain-containing protein</fullName>
    </submittedName>
</protein>
<dbReference type="InterPro" id="IPR013083">
    <property type="entry name" value="Znf_RING/FYVE/PHD"/>
</dbReference>
<sequence length="823" mass="89426">MLPKMVGSQQQSAAGVIDDGKPRILSNIIINGANTGSVINPLVKKELIMKVSNNLNKQQQQQQQETMTMQSSATSQSSGTDPAAASDGAGGDNGQGIDADGAASNTTKAAEKDNSFIVTPDYIQETIKTALKQENLNPEITEKLLNLQRYQEKQMRTEDRPDRTIALQHNYSNMSGVPRGESHAHGGGNRLRKRTVRTDDDDDEWQLDTPKRSRPSKAAGGSAVGQLHSPHAGGDYGSRERKHSSNETTGTPAKRRTAAAGQTTVATSGLTPRKSPTITTIGGGGAVVAAGDVGATVNQISDTHSPATSPSALGRISKGTEKRKTTSAASPQTNTTVTATNTNTEDTSPQQTVSHTASQRQSKSQAQLNRHKEQLKKVILKKRSHLEKELQVQIQKELTVELQSATTTAVSAVRAASATTTTSGAAVYSDQPSPNDEQQHQQRRQLHSFDMPPQQQQLSSSRRQTAIAAAASVGKLQDDAGDDGGADMLLTPPGASGSKQATDKSSITSTSTRRKTIATGTTNSSALSKEHTAAGSGRKSQKHSTPAGSKSHRSAGGRGAGGQARKGSKKNNKMHCICQTPYDKSKFYVGCDLCNNWFHGDCVGISEEKSKAITEYVCDECKHARETQELYCLCRRPYDETQFYICCDKCQDWFHGRCVGILQSEAEYIDEYICPNCQINNSVNFANMKPLSTKEFENLKELIMQIQQHKSAWPFMEPVDPNEAPNYYRVIKEPMDLRKIQSKIENRSYQMLSEFIGDMTKIFDNCRFYNAKESPFFRCAESLESFFVAKIKFFRENLVDKNEEGADGGDGAMTAAATDGTIG</sequence>
<evidence type="ECO:0000256" key="4">
    <source>
        <dbReference type="ARBA" id="ARBA00023117"/>
    </source>
</evidence>
<dbReference type="PANTHER" id="PTHR45975">
    <property type="entry name" value="NUCLEOSOME-REMODELING FACTOR SUBUNIT BPTF"/>
    <property type="match status" value="1"/>
</dbReference>
<name>A0A2M3ZGQ2_9DIPT</name>
<dbReference type="AlphaFoldDB" id="A0A2M3ZGQ2"/>
<keyword evidence="4 5" id="KW-0103">Bromodomain</keyword>
<dbReference type="PRINTS" id="PR00503">
    <property type="entry name" value="BROMODOMAIN"/>
</dbReference>
<dbReference type="Pfam" id="PF00439">
    <property type="entry name" value="Bromodomain"/>
    <property type="match status" value="1"/>
</dbReference>
<dbReference type="GO" id="GO:0006357">
    <property type="term" value="P:regulation of transcription by RNA polymerase II"/>
    <property type="evidence" value="ECO:0007669"/>
    <property type="project" value="InterPro"/>
</dbReference>
<dbReference type="GO" id="GO:0000978">
    <property type="term" value="F:RNA polymerase II cis-regulatory region sequence-specific DNA binding"/>
    <property type="evidence" value="ECO:0007669"/>
    <property type="project" value="TreeGrafter"/>
</dbReference>
<dbReference type="Gene3D" id="3.30.40.10">
    <property type="entry name" value="Zinc/RING finger domain, C3HC4 (zinc finger)"/>
    <property type="match status" value="2"/>
</dbReference>
<organism evidence="10">
    <name type="scientific">Anopheles braziliensis</name>
    <dbReference type="NCBI Taxonomy" id="58242"/>
    <lineage>
        <taxon>Eukaryota</taxon>
        <taxon>Metazoa</taxon>
        <taxon>Ecdysozoa</taxon>
        <taxon>Arthropoda</taxon>
        <taxon>Hexapoda</taxon>
        <taxon>Insecta</taxon>
        <taxon>Pterygota</taxon>
        <taxon>Neoptera</taxon>
        <taxon>Endopterygota</taxon>
        <taxon>Diptera</taxon>
        <taxon>Nematocera</taxon>
        <taxon>Culicoidea</taxon>
        <taxon>Culicidae</taxon>
        <taxon>Anophelinae</taxon>
        <taxon>Anopheles</taxon>
    </lineage>
</organism>
<evidence type="ECO:0000259" key="9">
    <source>
        <dbReference type="PROSITE" id="PS50016"/>
    </source>
</evidence>
<feature type="domain" description="PHD-type" evidence="9">
    <location>
        <begin position="573"/>
        <end position="624"/>
    </location>
</feature>
<dbReference type="SMART" id="SM00249">
    <property type="entry name" value="PHD"/>
    <property type="match status" value="2"/>
</dbReference>
<dbReference type="InterPro" id="IPR019787">
    <property type="entry name" value="Znf_PHD-finger"/>
</dbReference>
<evidence type="ECO:0000313" key="10">
    <source>
        <dbReference type="EMBL" id="MBW27630.1"/>
    </source>
</evidence>